<gene>
    <name evidence="1" type="ORF">N6H18_03285</name>
</gene>
<dbReference type="PANTHER" id="PTHR36456">
    <property type="entry name" value="UPF0232 PROTEIN SCO3875"/>
    <property type="match status" value="1"/>
</dbReference>
<organism evidence="1 2">
    <name type="scientific">Reichenbachiella agarivorans</name>
    <dbReference type="NCBI Taxonomy" id="2979464"/>
    <lineage>
        <taxon>Bacteria</taxon>
        <taxon>Pseudomonadati</taxon>
        <taxon>Bacteroidota</taxon>
        <taxon>Cytophagia</taxon>
        <taxon>Cytophagales</taxon>
        <taxon>Reichenbachiellaceae</taxon>
        <taxon>Reichenbachiella</taxon>
    </lineage>
</organism>
<dbReference type="EMBL" id="CP106679">
    <property type="protein sequence ID" value="UXP32978.1"/>
    <property type="molecule type" value="Genomic_DNA"/>
</dbReference>
<dbReference type="RefSeq" id="WP_262310409.1">
    <property type="nucleotide sequence ID" value="NZ_CP106679.1"/>
</dbReference>
<accession>A0ABY6CU55</accession>
<dbReference type="PANTHER" id="PTHR36456:SF1">
    <property type="entry name" value="UPF0232 PROTEIN SCO3875"/>
    <property type="match status" value="1"/>
</dbReference>
<dbReference type="Pfam" id="PF05258">
    <property type="entry name" value="DciA"/>
    <property type="match status" value="1"/>
</dbReference>
<evidence type="ECO:0000313" key="2">
    <source>
        <dbReference type="Proteomes" id="UP001065174"/>
    </source>
</evidence>
<reference evidence="1" key="1">
    <citation type="submission" date="2022-09" db="EMBL/GenBank/DDBJ databases">
        <title>Comparative genomics and taxonomic characterization of three novel marine species of genus Reichenbachiella exhibiting antioxidant and polysaccharide degradation activities.</title>
        <authorList>
            <person name="Muhammad N."/>
            <person name="Lee Y.-J."/>
            <person name="Ko J."/>
            <person name="Kim S.-G."/>
        </authorList>
    </citation>
    <scope>NUCLEOTIDE SEQUENCE</scope>
    <source>
        <strain evidence="1">BKB1-1</strain>
    </source>
</reference>
<keyword evidence="2" id="KW-1185">Reference proteome</keyword>
<dbReference type="Proteomes" id="UP001065174">
    <property type="component" value="Chromosome"/>
</dbReference>
<evidence type="ECO:0000313" key="1">
    <source>
        <dbReference type="EMBL" id="UXP32978.1"/>
    </source>
</evidence>
<name>A0ABY6CU55_9BACT</name>
<sequence>MMKKKPHPAGERKKEMVTMKDLMEAMLKSYNIDRKFDQATLITKWNKIMGTAIANRTTNLEIRNDVLIVTLSSAPLKHELNNSKQKVMDLVNKEFGKHIVKQILFV</sequence>
<proteinExistence type="predicted"/>
<protein>
    <submittedName>
        <fullName evidence="1">DUF721 domain-containing protein</fullName>
    </submittedName>
</protein>
<dbReference type="InterPro" id="IPR007922">
    <property type="entry name" value="DciA-like"/>
</dbReference>